<reference evidence="1 2" key="1">
    <citation type="journal article" date="2023" name="Science">
        <title>Complex scaffold remodeling in plant triterpene biosynthesis.</title>
        <authorList>
            <person name="De La Pena R."/>
            <person name="Hodgson H."/>
            <person name="Liu J.C."/>
            <person name="Stephenson M.J."/>
            <person name="Martin A.C."/>
            <person name="Owen C."/>
            <person name="Harkess A."/>
            <person name="Leebens-Mack J."/>
            <person name="Jimenez L.E."/>
            <person name="Osbourn A."/>
            <person name="Sattely E.S."/>
        </authorList>
    </citation>
    <scope>NUCLEOTIDE SEQUENCE [LARGE SCALE GENOMIC DNA]</scope>
    <source>
        <strain evidence="2">cv. JPN11</strain>
        <tissue evidence="1">Leaf</tissue>
    </source>
</reference>
<organism evidence="1 2">
    <name type="scientific">Melia azedarach</name>
    <name type="common">Chinaberry tree</name>
    <dbReference type="NCBI Taxonomy" id="155640"/>
    <lineage>
        <taxon>Eukaryota</taxon>
        <taxon>Viridiplantae</taxon>
        <taxon>Streptophyta</taxon>
        <taxon>Embryophyta</taxon>
        <taxon>Tracheophyta</taxon>
        <taxon>Spermatophyta</taxon>
        <taxon>Magnoliopsida</taxon>
        <taxon>eudicotyledons</taxon>
        <taxon>Gunneridae</taxon>
        <taxon>Pentapetalae</taxon>
        <taxon>rosids</taxon>
        <taxon>malvids</taxon>
        <taxon>Sapindales</taxon>
        <taxon>Meliaceae</taxon>
        <taxon>Melia</taxon>
    </lineage>
</organism>
<protein>
    <submittedName>
        <fullName evidence="1">Lachrymatory-factor synthase-like</fullName>
    </submittedName>
</protein>
<comment type="caution">
    <text evidence="1">The sequence shown here is derived from an EMBL/GenBank/DDBJ whole genome shotgun (WGS) entry which is preliminary data.</text>
</comment>
<accession>A0ACC1XA03</accession>
<dbReference type="EMBL" id="CM051403">
    <property type="protein sequence ID" value="KAJ4708101.1"/>
    <property type="molecule type" value="Genomic_DNA"/>
</dbReference>
<evidence type="ECO:0000313" key="1">
    <source>
        <dbReference type="EMBL" id="KAJ4708101.1"/>
    </source>
</evidence>
<evidence type="ECO:0000313" key="2">
    <source>
        <dbReference type="Proteomes" id="UP001164539"/>
    </source>
</evidence>
<dbReference type="Proteomes" id="UP001164539">
    <property type="component" value="Chromosome 10"/>
</dbReference>
<gene>
    <name evidence="1" type="ORF">OWV82_018109</name>
</gene>
<name>A0ACC1XA03_MELAZ</name>
<sequence>MAEETQHKWEGKARIEVAGLTADRVWLCLEDFCDFHKWHPNLDTCYLVEGVPGQPGLVRYCASTNPSSQSQASDEVTIRWAKEKLIMIDPIQRCFSYEVTDNNLGINTYVATIKVYPVDGDGENGSIIEWSYVADPFEGWKREDFVSYLDSCLQFMARKMEHDLIQTA</sequence>
<keyword evidence="2" id="KW-1185">Reference proteome</keyword>
<proteinExistence type="predicted"/>